<dbReference type="AlphaFoldDB" id="A0A3B0ACW5"/>
<protein>
    <submittedName>
        <fullName evidence="1">Uncharacterized protein</fullName>
    </submittedName>
</protein>
<gene>
    <name evidence="1" type="ORF">D7193_06275</name>
</gene>
<dbReference type="InterPro" id="IPR048868">
    <property type="entry name" value="OGG-like_put"/>
</dbReference>
<sequence length="223" mass="24295">MAVQVGRWRTALPPDAWPAGFPETGVVWRRDVFAVADAWRAGEAGPRQLLSAVLMWGYGPIGYGPWRAARSLEADPDGTRLAYALEGLRAPAVPHEDVLRTAYQRLRDPKESRLPRLGPGMVTKLLYFAGYRRPGTGDTATRSGGFDSRSGSLAGGAGLQPLILDTVVARGLPVEAGVRRESGWVAEEWLAYLRWAAEQARRRGIDPEQVEMAVLHGQLTGVP</sequence>
<evidence type="ECO:0000313" key="1">
    <source>
        <dbReference type="EMBL" id="RKN58191.1"/>
    </source>
</evidence>
<name>A0A3B0ACW5_9ACTN</name>
<keyword evidence="2" id="KW-1185">Reference proteome</keyword>
<evidence type="ECO:0000313" key="2">
    <source>
        <dbReference type="Proteomes" id="UP000279968"/>
    </source>
</evidence>
<dbReference type="Pfam" id="PF21790">
    <property type="entry name" value="OGG"/>
    <property type="match status" value="2"/>
</dbReference>
<reference evidence="1 2" key="1">
    <citation type="journal article" date="2015" name="Int. J. Syst. Evol. Microbiol.">
        <title>Micromonospora costi sp. nov., isolated from a leaf of Costus speciosus.</title>
        <authorList>
            <person name="Thawai C."/>
        </authorList>
    </citation>
    <scope>NUCLEOTIDE SEQUENCE [LARGE SCALE GENOMIC DNA]</scope>
    <source>
        <strain evidence="1 2">CS1-12</strain>
    </source>
</reference>
<organism evidence="1 2">
    <name type="scientific">Micromonospora costi</name>
    <dbReference type="NCBI Taxonomy" id="1530042"/>
    <lineage>
        <taxon>Bacteria</taxon>
        <taxon>Bacillati</taxon>
        <taxon>Actinomycetota</taxon>
        <taxon>Actinomycetes</taxon>
        <taxon>Micromonosporales</taxon>
        <taxon>Micromonosporaceae</taxon>
        <taxon>Micromonospora</taxon>
    </lineage>
</organism>
<accession>A0A3B0ACW5</accession>
<dbReference type="EMBL" id="RBAN01000001">
    <property type="protein sequence ID" value="RKN58191.1"/>
    <property type="molecule type" value="Genomic_DNA"/>
</dbReference>
<comment type="caution">
    <text evidence="1">The sequence shown here is derived from an EMBL/GenBank/DDBJ whole genome shotgun (WGS) entry which is preliminary data.</text>
</comment>
<dbReference type="Proteomes" id="UP000279968">
    <property type="component" value="Unassembled WGS sequence"/>
</dbReference>
<proteinExistence type="predicted"/>